<accession>A0A7J6KMK1</accession>
<comment type="caution">
    <text evidence="2">The sequence shown here is derived from an EMBL/GenBank/DDBJ whole genome shotgun (WGS) entry which is preliminary data.</text>
</comment>
<proteinExistence type="predicted"/>
<gene>
    <name evidence="2" type="ORF">FOL47_003413</name>
</gene>
<keyword evidence="3" id="KW-1185">Reference proteome</keyword>
<reference evidence="2 3" key="1">
    <citation type="submission" date="2020-04" db="EMBL/GenBank/DDBJ databases">
        <title>Perkinsus chesapeaki whole genome sequence.</title>
        <authorList>
            <person name="Bogema D.R."/>
        </authorList>
    </citation>
    <scope>NUCLEOTIDE SEQUENCE [LARGE SCALE GENOMIC DNA]</scope>
    <source>
        <strain evidence="2">ATCC PRA-425</strain>
    </source>
</reference>
<dbReference type="EMBL" id="JAAPAO010002043">
    <property type="protein sequence ID" value="KAF4648338.1"/>
    <property type="molecule type" value="Genomic_DNA"/>
</dbReference>
<dbReference type="OrthoDB" id="8063408at2759"/>
<evidence type="ECO:0000313" key="2">
    <source>
        <dbReference type="EMBL" id="KAF4648338.1"/>
    </source>
</evidence>
<protein>
    <submittedName>
        <fullName evidence="2">Uncharacterized protein</fullName>
    </submittedName>
</protein>
<evidence type="ECO:0000256" key="1">
    <source>
        <dbReference type="SAM" id="MobiDB-lite"/>
    </source>
</evidence>
<feature type="non-terminal residue" evidence="2">
    <location>
        <position position="1"/>
    </location>
</feature>
<feature type="non-terminal residue" evidence="2">
    <location>
        <position position="418"/>
    </location>
</feature>
<organism evidence="2 3">
    <name type="scientific">Perkinsus chesapeaki</name>
    <name type="common">Clam parasite</name>
    <name type="synonym">Perkinsus andrewsi</name>
    <dbReference type="NCBI Taxonomy" id="330153"/>
    <lineage>
        <taxon>Eukaryota</taxon>
        <taxon>Sar</taxon>
        <taxon>Alveolata</taxon>
        <taxon>Perkinsozoa</taxon>
        <taxon>Perkinsea</taxon>
        <taxon>Perkinsida</taxon>
        <taxon>Perkinsidae</taxon>
        <taxon>Perkinsus</taxon>
    </lineage>
</organism>
<evidence type="ECO:0000313" key="3">
    <source>
        <dbReference type="Proteomes" id="UP000591131"/>
    </source>
</evidence>
<name>A0A7J6KMK1_PERCH</name>
<dbReference type="Proteomes" id="UP000591131">
    <property type="component" value="Unassembled WGS sequence"/>
</dbReference>
<feature type="region of interest" description="Disordered" evidence="1">
    <location>
        <begin position="386"/>
        <end position="418"/>
    </location>
</feature>
<dbReference type="AlphaFoldDB" id="A0A7J6KMK1"/>
<sequence length="418" mass="46553">SLATFKDKFHALGSYVVAKDPADFVCDFFGLPRSVSSIAASESIVLGMDHGGGSIKVVARPYGLSGGHGCLVLLHSGKDSRCAAEEIMKELGSLSQRFRVWFSGDNKQLQFLMGTAASACWQCGVVEKRVDGRHTYQLDASVNRWDNAVEWKKQYALKCSRLKRPPAHFNGQKFDPLVDRGSVLLPWLHILMGICRNVFDHMIRNGARRGDLEAFLQSKLSITPTKPIAGSTLEKTNVLGYTGKDCKLVLDRIDELKNGFNDMPKGHESFKVLESLQQVRLALMKPRSETRLELAINEFKSLYIDGGFNPSLVVHLLVAHGSELYAAHSESGLRLLTEELVERIHSEINEIKNRSQLEGDLLSQISRWNWQYSTVEQECLSTPLPKRCRKPARQSPQLDLKGLSSSSGPSRAVERSDS</sequence>